<dbReference type="Proteomes" id="UP000000545">
    <property type="component" value="Chromosome"/>
</dbReference>
<dbReference type="STRING" id="306537.jk1371"/>
<dbReference type="KEGG" id="cjk:jk1371"/>
<evidence type="ECO:0008006" key="3">
    <source>
        <dbReference type="Google" id="ProtNLM"/>
    </source>
</evidence>
<organism evidence="1 2">
    <name type="scientific">Corynebacterium jeikeium (strain K411)</name>
    <dbReference type="NCBI Taxonomy" id="306537"/>
    <lineage>
        <taxon>Bacteria</taxon>
        <taxon>Bacillati</taxon>
        <taxon>Actinomycetota</taxon>
        <taxon>Actinomycetes</taxon>
        <taxon>Mycobacteriales</taxon>
        <taxon>Corynebacteriaceae</taxon>
        <taxon>Corynebacterium</taxon>
    </lineage>
</organism>
<accession>Q4JUG3</accession>
<dbReference type="HOGENOM" id="CLU_058821_1_0_11"/>
<dbReference type="OrthoDB" id="4422408at2"/>
<reference evidence="1 2" key="1">
    <citation type="journal article" date="2005" name="J. Bacteriol.">
        <title>Complete genome sequence and analysis of the multiresistant nosocomial pathogen Corynebacterium jeikeium K411, a lipid-requiring bacterium of the human skin flora.</title>
        <authorList>
            <person name="Tauch A."/>
            <person name="Kaiser O."/>
            <person name="Hain T."/>
            <person name="Goesmann A."/>
            <person name="Weisshaar B."/>
            <person name="Albersmeier A."/>
            <person name="Bekel T."/>
            <person name="Bischoff N."/>
            <person name="Brune I."/>
            <person name="Chakraborty T."/>
            <person name="Kalinowski J."/>
            <person name="Meyer F."/>
            <person name="Rupp O."/>
            <person name="Schneiker S."/>
            <person name="Viehoever P."/>
            <person name="Puehler A."/>
        </authorList>
    </citation>
    <scope>NUCLEOTIDE SEQUENCE [LARGE SCALE GENOMIC DNA]</scope>
    <source>
        <strain evidence="1 2">K411</strain>
    </source>
</reference>
<dbReference type="PATRIC" id="fig|306537.10.peg.1391"/>
<proteinExistence type="predicted"/>
<dbReference type="EMBL" id="CR931997">
    <property type="protein sequence ID" value="CAI37544.1"/>
    <property type="molecule type" value="Genomic_DNA"/>
</dbReference>
<evidence type="ECO:0000313" key="2">
    <source>
        <dbReference type="Proteomes" id="UP000000545"/>
    </source>
</evidence>
<gene>
    <name evidence="1" type="ordered locus">jk1371</name>
</gene>
<sequence length="257" mass="27759">MPMGILNFGKSDKTHDEATATAELIQQARRAPYPSGPIARRFFGAIDRTVSVQEPLIRSYVEKIEQKHGDATLQRRQEVLDTHFKNLATGSGAGTGGVAAVPGVGTLLSLAGIAAESALLIEVCALYALASAELNGIDISKEETRRAVVYLAISGATAKELVQALAEDRTFSSLQAANRLRGTRKLRKTSSVELKQANNILGRFAFRQIRKSFGGAMFKKVLPFGVGAYLGAKANRKIAERMVDNVHVFIREADGIF</sequence>
<keyword evidence="2" id="KW-1185">Reference proteome</keyword>
<name>Q4JUG3_CORJK</name>
<evidence type="ECO:0000313" key="1">
    <source>
        <dbReference type="EMBL" id="CAI37544.1"/>
    </source>
</evidence>
<dbReference type="AlphaFoldDB" id="Q4JUG3"/>
<protein>
    <recommendedName>
        <fullName evidence="3">EcsC family protein</fullName>
    </recommendedName>
</protein>
<dbReference type="eggNOG" id="COG1540">
    <property type="taxonomic scope" value="Bacteria"/>
</dbReference>